<evidence type="ECO:0000313" key="3">
    <source>
        <dbReference type="Proteomes" id="UP001224926"/>
    </source>
</evidence>
<organism evidence="2 3">
    <name type="scientific">Natrinema thermotolerans</name>
    <dbReference type="NCBI Taxonomy" id="121872"/>
    <lineage>
        <taxon>Archaea</taxon>
        <taxon>Methanobacteriati</taxon>
        <taxon>Methanobacteriota</taxon>
        <taxon>Stenosarchaea group</taxon>
        <taxon>Halobacteria</taxon>
        <taxon>Halobacteriales</taxon>
        <taxon>Natrialbaceae</taxon>
        <taxon>Natrinema</taxon>
    </lineage>
</organism>
<dbReference type="AlphaFoldDB" id="A0AAF0T0Y5"/>
<keyword evidence="1" id="KW-1133">Transmembrane helix</keyword>
<keyword evidence="1" id="KW-0472">Membrane</keyword>
<sequence>MNLHDPTTRWGVGLASGALIAAIAVLFLDGTTRLLVLALAVFDAVSTPQFLKHAAAESADR</sequence>
<accession>A0AAF0T0Y5</accession>
<evidence type="ECO:0000313" key="2">
    <source>
        <dbReference type="EMBL" id="WMT06662.1"/>
    </source>
</evidence>
<feature type="transmembrane region" description="Helical" evidence="1">
    <location>
        <begin position="12"/>
        <end position="28"/>
    </location>
</feature>
<name>A0AAF0T0Y5_9EURY</name>
<dbReference type="EMBL" id="CP101873">
    <property type="protein sequence ID" value="WMT06662.1"/>
    <property type="molecule type" value="Genomic_DNA"/>
</dbReference>
<dbReference type="GeneID" id="39862918"/>
<dbReference type="GeneID" id="84215248"/>
<reference evidence="2 3" key="1">
    <citation type="submission" date="2022-07" db="EMBL/GenBank/DDBJ databases">
        <title>Two temperate virus in Haloterrigena jeotgali A29.</title>
        <authorList>
            <person name="Deng X."/>
        </authorList>
    </citation>
    <scope>NUCLEOTIDE SEQUENCE [LARGE SCALE GENOMIC DNA]</scope>
    <source>
        <strain evidence="2 3">A29</strain>
    </source>
</reference>
<dbReference type="RefSeq" id="WP_006649698.1">
    <property type="nucleotide sequence ID" value="NZ_CP101873.1"/>
</dbReference>
<keyword evidence="3" id="KW-1185">Reference proteome</keyword>
<protein>
    <submittedName>
        <fullName evidence="2">Uncharacterized protein</fullName>
    </submittedName>
</protein>
<evidence type="ECO:0000256" key="1">
    <source>
        <dbReference type="SAM" id="Phobius"/>
    </source>
</evidence>
<proteinExistence type="predicted"/>
<keyword evidence="1" id="KW-0812">Transmembrane</keyword>
<gene>
    <name evidence="2" type="ORF">NP511_14865</name>
</gene>
<dbReference type="Proteomes" id="UP001224926">
    <property type="component" value="Chromosome"/>
</dbReference>